<feature type="region of interest" description="Disordered" evidence="1">
    <location>
        <begin position="42"/>
        <end position="67"/>
    </location>
</feature>
<feature type="compositionally biased region" description="Basic and acidic residues" evidence="1">
    <location>
        <begin position="56"/>
        <end position="67"/>
    </location>
</feature>
<keyword evidence="3" id="KW-1185">Reference proteome</keyword>
<evidence type="ECO:0000313" key="2">
    <source>
        <dbReference type="EMBL" id="KRX49141.1"/>
    </source>
</evidence>
<proteinExistence type="predicted"/>
<evidence type="ECO:0000313" key="3">
    <source>
        <dbReference type="Proteomes" id="UP000055048"/>
    </source>
</evidence>
<sequence>MTNRNGRAAAYKQPSILSAGRGRSISQILTGRCRCYAKMSPGSIGASPRTVQNKQIRLDPWGRRQPG</sequence>
<reference evidence="2 3" key="1">
    <citation type="submission" date="2015-01" db="EMBL/GenBank/DDBJ databases">
        <title>Evolution of Trichinella species and genotypes.</title>
        <authorList>
            <person name="Korhonen P.K."/>
            <person name="Edoardo P."/>
            <person name="Giuseppe L.R."/>
            <person name="Gasser R.B."/>
        </authorList>
    </citation>
    <scope>NUCLEOTIDE SEQUENCE [LARGE SCALE GENOMIC DNA]</scope>
    <source>
        <strain evidence="2">ISS417</strain>
    </source>
</reference>
<dbReference type="EMBL" id="JYDJ01000020">
    <property type="protein sequence ID" value="KRX49141.1"/>
    <property type="molecule type" value="Genomic_DNA"/>
</dbReference>
<comment type="caution">
    <text evidence="2">The sequence shown here is derived from an EMBL/GenBank/DDBJ whole genome shotgun (WGS) entry which is preliminary data.</text>
</comment>
<gene>
    <name evidence="2" type="ORF">T05_1162</name>
</gene>
<dbReference type="AlphaFoldDB" id="A0A0V0UDB6"/>
<name>A0A0V0UDB6_9BILA</name>
<protein>
    <submittedName>
        <fullName evidence="2">Uncharacterized protein</fullName>
    </submittedName>
</protein>
<evidence type="ECO:0000256" key="1">
    <source>
        <dbReference type="SAM" id="MobiDB-lite"/>
    </source>
</evidence>
<organism evidence="2 3">
    <name type="scientific">Trichinella murrelli</name>
    <dbReference type="NCBI Taxonomy" id="144512"/>
    <lineage>
        <taxon>Eukaryota</taxon>
        <taxon>Metazoa</taxon>
        <taxon>Ecdysozoa</taxon>
        <taxon>Nematoda</taxon>
        <taxon>Enoplea</taxon>
        <taxon>Dorylaimia</taxon>
        <taxon>Trichinellida</taxon>
        <taxon>Trichinellidae</taxon>
        <taxon>Trichinella</taxon>
    </lineage>
</organism>
<accession>A0A0V0UDB6</accession>
<dbReference type="Proteomes" id="UP000055048">
    <property type="component" value="Unassembled WGS sequence"/>
</dbReference>